<feature type="transmembrane region" description="Helical" evidence="8">
    <location>
        <begin position="145"/>
        <end position="163"/>
    </location>
</feature>
<feature type="transmembrane region" description="Helical" evidence="8">
    <location>
        <begin position="215"/>
        <end position="234"/>
    </location>
</feature>
<feature type="transmembrane region" description="Helical" evidence="8">
    <location>
        <begin position="170"/>
        <end position="186"/>
    </location>
</feature>
<keyword evidence="3" id="KW-0328">Glycosyltransferase</keyword>
<evidence type="ECO:0000256" key="8">
    <source>
        <dbReference type="SAM" id="Phobius"/>
    </source>
</evidence>
<dbReference type="EMBL" id="MFJV01000001">
    <property type="protein sequence ID" value="OGG24456.1"/>
    <property type="molecule type" value="Genomic_DNA"/>
</dbReference>
<feature type="transmembrane region" description="Helical" evidence="8">
    <location>
        <begin position="387"/>
        <end position="405"/>
    </location>
</feature>
<evidence type="ECO:0000256" key="3">
    <source>
        <dbReference type="ARBA" id="ARBA00022676"/>
    </source>
</evidence>
<feature type="transmembrane region" description="Helical" evidence="8">
    <location>
        <begin position="313"/>
        <end position="330"/>
    </location>
</feature>
<feature type="transmembrane region" description="Helical" evidence="8">
    <location>
        <begin position="118"/>
        <end position="139"/>
    </location>
</feature>
<evidence type="ECO:0000256" key="6">
    <source>
        <dbReference type="ARBA" id="ARBA00022989"/>
    </source>
</evidence>
<evidence type="ECO:0000256" key="2">
    <source>
        <dbReference type="ARBA" id="ARBA00022475"/>
    </source>
</evidence>
<name>A0A1F6AIJ5_9BACT</name>
<keyword evidence="2" id="KW-1003">Cell membrane</keyword>
<dbReference type="PANTHER" id="PTHR33908:SF11">
    <property type="entry name" value="MEMBRANE PROTEIN"/>
    <property type="match status" value="1"/>
</dbReference>
<evidence type="ECO:0000256" key="1">
    <source>
        <dbReference type="ARBA" id="ARBA00004651"/>
    </source>
</evidence>
<feature type="transmembrane region" description="Helical" evidence="8">
    <location>
        <begin position="337"/>
        <end position="355"/>
    </location>
</feature>
<dbReference type="STRING" id="1798392.A3A79_04710"/>
<feature type="transmembrane region" description="Helical" evidence="8">
    <location>
        <begin position="90"/>
        <end position="111"/>
    </location>
</feature>
<gene>
    <name evidence="10" type="ORF">A3A79_04710</name>
</gene>
<sequence>MKKFSAGFLLFCIVTFAFFIRIYRVSEIPPALSWDEVSIGYNAYSILTTGRDEHGKFLPLDSFASYGDYKPPLAIYLTVPSVVIFGLNEFAVRFPSVLFGTLTVLITYFLIKELFSNSLFIIHYSLLTSFLLSISPWHIQLSRAGFEANIALFFVVSGVLLILRARYKSQLLLFCWLPFVAAIYTFNSTRYFVPLFSIILLIYYWKNFSKNKPLLLSGIIIATVILLPIMPHIFSKEARLRFAEVNIFSDAGIVNQANARMEVDNISWWSKIMHNRRVGFSQSYLTHVFDHFQPWFLFTRGDGNPKFSIQDVGQMYLIELPFFVLGLLWMFKKERRIASLAVLWIIASIIPAATARETPHALRIENSLPMWQLFVAFGILTLSKKKLFVAVLIALLYFGNFSYFWHNYYNHYGKEYSGEWQYGYRESIQYAQSVKYQYESVVVDDIIGRPYMYALFYDRFDPRKFQDNPDRSVDGAGFFHVKAFDQYRFTDRPPQHFNKKTLYILRPTFVPKHANVQETIELLNGDPILVIFDIVSDPPKASL</sequence>
<evidence type="ECO:0000313" key="10">
    <source>
        <dbReference type="EMBL" id="OGG24456.1"/>
    </source>
</evidence>
<dbReference type="GO" id="GO:0006493">
    <property type="term" value="P:protein O-linked glycosylation"/>
    <property type="evidence" value="ECO:0007669"/>
    <property type="project" value="InterPro"/>
</dbReference>
<organism evidence="10 11">
    <name type="scientific">Candidatus Gottesmanbacteria bacterium RIFCSPLOWO2_01_FULL_43_11b</name>
    <dbReference type="NCBI Taxonomy" id="1798392"/>
    <lineage>
        <taxon>Bacteria</taxon>
        <taxon>Candidatus Gottesmaniibacteriota</taxon>
    </lineage>
</organism>
<protein>
    <recommendedName>
        <fullName evidence="9">ArnT-like N-terminal domain-containing protein</fullName>
    </recommendedName>
</protein>
<reference evidence="10 11" key="1">
    <citation type="journal article" date="2016" name="Nat. Commun.">
        <title>Thousands of microbial genomes shed light on interconnected biogeochemical processes in an aquifer system.</title>
        <authorList>
            <person name="Anantharaman K."/>
            <person name="Brown C.T."/>
            <person name="Hug L.A."/>
            <person name="Sharon I."/>
            <person name="Castelle C.J."/>
            <person name="Probst A.J."/>
            <person name="Thomas B.C."/>
            <person name="Singh A."/>
            <person name="Wilkins M.J."/>
            <person name="Karaoz U."/>
            <person name="Brodie E.L."/>
            <person name="Williams K.H."/>
            <person name="Hubbard S.S."/>
            <person name="Banfield J.F."/>
        </authorList>
    </citation>
    <scope>NUCLEOTIDE SEQUENCE [LARGE SCALE GENOMIC DNA]</scope>
</reference>
<evidence type="ECO:0000259" key="9">
    <source>
        <dbReference type="Pfam" id="PF02366"/>
    </source>
</evidence>
<dbReference type="Pfam" id="PF02366">
    <property type="entry name" value="PMT"/>
    <property type="match status" value="1"/>
</dbReference>
<evidence type="ECO:0000313" key="11">
    <source>
        <dbReference type="Proteomes" id="UP000178759"/>
    </source>
</evidence>
<evidence type="ECO:0000256" key="4">
    <source>
        <dbReference type="ARBA" id="ARBA00022679"/>
    </source>
</evidence>
<comment type="caution">
    <text evidence="10">The sequence shown here is derived from an EMBL/GenBank/DDBJ whole genome shotgun (WGS) entry which is preliminary data.</text>
</comment>
<evidence type="ECO:0000256" key="5">
    <source>
        <dbReference type="ARBA" id="ARBA00022692"/>
    </source>
</evidence>
<evidence type="ECO:0000256" key="7">
    <source>
        <dbReference type="ARBA" id="ARBA00023136"/>
    </source>
</evidence>
<keyword evidence="7 8" id="KW-0472">Membrane</keyword>
<comment type="subcellular location">
    <subcellularLocation>
        <location evidence="1">Cell membrane</location>
        <topology evidence="1">Multi-pass membrane protein</topology>
    </subcellularLocation>
</comment>
<dbReference type="PANTHER" id="PTHR33908">
    <property type="entry name" value="MANNOSYLTRANSFERASE YKCB-RELATED"/>
    <property type="match status" value="1"/>
</dbReference>
<accession>A0A1F6AIJ5</accession>
<dbReference type="GO" id="GO:0005886">
    <property type="term" value="C:plasma membrane"/>
    <property type="evidence" value="ECO:0007669"/>
    <property type="project" value="UniProtKB-SubCell"/>
</dbReference>
<keyword evidence="6 8" id="KW-1133">Transmembrane helix</keyword>
<keyword evidence="4" id="KW-0808">Transferase</keyword>
<keyword evidence="5 8" id="KW-0812">Transmembrane</keyword>
<proteinExistence type="predicted"/>
<dbReference type="GO" id="GO:0009103">
    <property type="term" value="P:lipopolysaccharide biosynthetic process"/>
    <property type="evidence" value="ECO:0007669"/>
    <property type="project" value="UniProtKB-ARBA"/>
</dbReference>
<dbReference type="AlphaFoldDB" id="A0A1F6AIJ5"/>
<dbReference type="GO" id="GO:0000030">
    <property type="term" value="F:mannosyltransferase activity"/>
    <property type="evidence" value="ECO:0007669"/>
    <property type="project" value="InterPro"/>
</dbReference>
<feature type="transmembrane region" description="Helical" evidence="8">
    <location>
        <begin position="192"/>
        <end position="208"/>
    </location>
</feature>
<dbReference type="GO" id="GO:0016763">
    <property type="term" value="F:pentosyltransferase activity"/>
    <property type="evidence" value="ECO:0007669"/>
    <property type="project" value="TreeGrafter"/>
</dbReference>
<dbReference type="InterPro" id="IPR050297">
    <property type="entry name" value="LipidA_mod_glycosyltrf_83"/>
</dbReference>
<feature type="domain" description="ArnT-like N-terminal" evidence="9">
    <location>
        <begin position="12"/>
        <end position="172"/>
    </location>
</feature>
<dbReference type="InterPro" id="IPR003342">
    <property type="entry name" value="ArnT-like_N"/>
</dbReference>
<dbReference type="Proteomes" id="UP000178759">
    <property type="component" value="Unassembled WGS sequence"/>
</dbReference>